<dbReference type="SUPFAM" id="SSF161219">
    <property type="entry name" value="CHY zinc finger-like"/>
    <property type="match status" value="1"/>
</dbReference>
<protein>
    <recommendedName>
        <fullName evidence="9">RING finger and CHY zinc finger domain-containing protein 1</fullName>
    </recommendedName>
</protein>
<dbReference type="GO" id="GO:0016567">
    <property type="term" value="P:protein ubiquitination"/>
    <property type="evidence" value="ECO:0007669"/>
    <property type="project" value="TreeGrafter"/>
</dbReference>
<organism evidence="8">
    <name type="scientific">Chrysotila carterae</name>
    <name type="common">Marine alga</name>
    <name type="synonym">Syracosphaera carterae</name>
    <dbReference type="NCBI Taxonomy" id="13221"/>
    <lineage>
        <taxon>Eukaryota</taxon>
        <taxon>Haptista</taxon>
        <taxon>Haptophyta</taxon>
        <taxon>Prymnesiophyceae</taxon>
        <taxon>Isochrysidales</taxon>
        <taxon>Isochrysidaceae</taxon>
        <taxon>Chrysotila</taxon>
    </lineage>
</organism>
<dbReference type="Pfam" id="PF05495">
    <property type="entry name" value="zf-CHY"/>
    <property type="match status" value="1"/>
</dbReference>
<evidence type="ECO:0000313" key="8">
    <source>
        <dbReference type="EMBL" id="CAE0786498.1"/>
    </source>
</evidence>
<dbReference type="SUPFAM" id="SSF161245">
    <property type="entry name" value="Zinc hairpin stack"/>
    <property type="match status" value="1"/>
</dbReference>
<evidence type="ECO:0000256" key="4">
    <source>
        <dbReference type="PROSITE-ProRule" id="PRU00601"/>
    </source>
</evidence>
<dbReference type="PANTHER" id="PTHR21319:SF53">
    <property type="entry name" value="RING FINGER AND CHY ZINC FINGER DOMAIN-CONTAINING PROTEIN 1"/>
    <property type="match status" value="1"/>
</dbReference>
<dbReference type="SUPFAM" id="SSF57850">
    <property type="entry name" value="RING/U-box"/>
    <property type="match status" value="1"/>
</dbReference>
<dbReference type="AlphaFoldDB" id="A0A7S4C4L2"/>
<dbReference type="GO" id="GO:0008270">
    <property type="term" value="F:zinc ion binding"/>
    <property type="evidence" value="ECO:0007669"/>
    <property type="project" value="UniProtKB-KW"/>
</dbReference>
<accession>A0A7S4C4L2</accession>
<dbReference type="PROSITE" id="PS50089">
    <property type="entry name" value="ZF_RING_2"/>
    <property type="match status" value="1"/>
</dbReference>
<dbReference type="InterPro" id="IPR008913">
    <property type="entry name" value="Znf_CHY"/>
</dbReference>
<feature type="domain" description="CTCHY-type" evidence="7">
    <location>
        <begin position="78"/>
        <end position="142"/>
    </location>
</feature>
<dbReference type="InterPro" id="IPR018957">
    <property type="entry name" value="Znf_C3HC4_RING-type"/>
</dbReference>
<dbReference type="Gene3D" id="3.30.40.10">
    <property type="entry name" value="Zinc/RING finger domain, C3HC4 (zinc finger)"/>
    <property type="match status" value="1"/>
</dbReference>
<name>A0A7S4C4L2_CHRCT</name>
<dbReference type="GO" id="GO:0061630">
    <property type="term" value="F:ubiquitin protein ligase activity"/>
    <property type="evidence" value="ECO:0007669"/>
    <property type="project" value="TreeGrafter"/>
</dbReference>
<dbReference type="PANTHER" id="PTHR21319">
    <property type="entry name" value="RING FINGER AND CHY ZINC FINGER DOMAIN-CONTAINING PROTEIN 1"/>
    <property type="match status" value="1"/>
</dbReference>
<dbReference type="GO" id="GO:0006511">
    <property type="term" value="P:ubiquitin-dependent protein catabolic process"/>
    <property type="evidence" value="ECO:0007669"/>
    <property type="project" value="TreeGrafter"/>
</dbReference>
<dbReference type="InterPro" id="IPR017921">
    <property type="entry name" value="Znf_CTCHY"/>
</dbReference>
<feature type="domain" description="CHY-type" evidence="6">
    <location>
        <begin position="1"/>
        <end position="76"/>
    </location>
</feature>
<dbReference type="GO" id="GO:0005634">
    <property type="term" value="C:nucleus"/>
    <property type="evidence" value="ECO:0007669"/>
    <property type="project" value="TreeGrafter"/>
</dbReference>
<dbReference type="SMART" id="SM00184">
    <property type="entry name" value="RING"/>
    <property type="match status" value="1"/>
</dbReference>
<evidence type="ECO:0000259" key="7">
    <source>
        <dbReference type="PROSITE" id="PS51270"/>
    </source>
</evidence>
<evidence type="ECO:0000259" key="5">
    <source>
        <dbReference type="PROSITE" id="PS50089"/>
    </source>
</evidence>
<evidence type="ECO:0000256" key="3">
    <source>
        <dbReference type="ARBA" id="ARBA00022833"/>
    </source>
</evidence>
<dbReference type="Pfam" id="PF00097">
    <property type="entry name" value="zf-C3HC4"/>
    <property type="match status" value="1"/>
</dbReference>
<dbReference type="InterPro" id="IPR001841">
    <property type="entry name" value="Znf_RING"/>
</dbReference>
<keyword evidence="1" id="KW-0479">Metal-binding</keyword>
<proteinExistence type="predicted"/>
<gene>
    <name evidence="8" type="ORF">PCAR00345_LOCUS39206</name>
</gene>
<keyword evidence="2 4" id="KW-0863">Zinc-finger</keyword>
<feature type="domain" description="RING-type" evidence="5">
    <location>
        <begin position="143"/>
        <end position="185"/>
    </location>
</feature>
<dbReference type="InterPro" id="IPR013083">
    <property type="entry name" value="Znf_RING/FYVE/PHD"/>
</dbReference>
<dbReference type="PROSITE" id="PS51266">
    <property type="entry name" value="ZF_CHY"/>
    <property type="match status" value="1"/>
</dbReference>
<dbReference type="PROSITE" id="PS51270">
    <property type="entry name" value="ZF_CTCHY"/>
    <property type="match status" value="1"/>
</dbReference>
<evidence type="ECO:0000259" key="6">
    <source>
        <dbReference type="PROSITE" id="PS51266"/>
    </source>
</evidence>
<keyword evidence="3" id="KW-0862">Zinc</keyword>
<dbReference type="CDD" id="cd16464">
    <property type="entry name" value="RING-H2_Pirh2-like"/>
    <property type="match status" value="1"/>
</dbReference>
<reference evidence="8" key="1">
    <citation type="submission" date="2021-01" db="EMBL/GenBank/DDBJ databases">
        <authorList>
            <person name="Corre E."/>
            <person name="Pelletier E."/>
            <person name="Niang G."/>
            <person name="Scheremetjew M."/>
            <person name="Finn R."/>
            <person name="Kale V."/>
            <person name="Holt S."/>
            <person name="Cochrane G."/>
            <person name="Meng A."/>
            <person name="Brown T."/>
            <person name="Cohen L."/>
        </authorList>
    </citation>
    <scope>NUCLEOTIDE SEQUENCE</scope>
    <source>
        <strain evidence="8">CCMP645</strain>
    </source>
</reference>
<sequence>MKDRQMCLHYSRGCSLRAPCCGEVFSCRLCHDICKHDMEPEAKRRHKMNRFDVKTVTCNNCGHEQSPQACCEACGDSFGAYFCGVCNLFDDDVSKQQFHCDKCGICRVGGRANFFHCDKCGACYGNELLENHVCVSNAMRRDCPICCEYLFDSLDAPQVLRCGHALHRKCLEDYSAHGGYTCPLCCASVCDMQTACESCARPSGVTRSGANGRACIECDRPSIGIPRISSTRRSGSLRCPPSSQARAWCCCATTATCNLRRRTTCSASSAAAAARTTRGGYEVDRLAERALYQPTTERTRHRATPNADDQAGHFDACIQAFPTELTVIELKV</sequence>
<dbReference type="EMBL" id="HBIZ01063449">
    <property type="protein sequence ID" value="CAE0786498.1"/>
    <property type="molecule type" value="Transcribed_RNA"/>
</dbReference>
<dbReference type="InterPro" id="IPR037274">
    <property type="entry name" value="Znf_CHY_sf"/>
</dbReference>
<dbReference type="InterPro" id="IPR037275">
    <property type="entry name" value="Znf_CTCHY_sf"/>
</dbReference>
<evidence type="ECO:0008006" key="9">
    <source>
        <dbReference type="Google" id="ProtNLM"/>
    </source>
</evidence>
<evidence type="ECO:0000256" key="1">
    <source>
        <dbReference type="ARBA" id="ARBA00022723"/>
    </source>
</evidence>
<evidence type="ECO:0000256" key="2">
    <source>
        <dbReference type="ARBA" id="ARBA00022771"/>
    </source>
</evidence>